<dbReference type="EMBL" id="BJMN01000078">
    <property type="protein sequence ID" value="GEB62089.1"/>
    <property type="molecule type" value="Genomic_DNA"/>
</dbReference>
<proteinExistence type="predicted"/>
<evidence type="ECO:0000313" key="2">
    <source>
        <dbReference type="Proteomes" id="UP000315226"/>
    </source>
</evidence>
<protein>
    <recommendedName>
        <fullName evidence="3">Serine peptidase</fullName>
    </recommendedName>
</protein>
<evidence type="ECO:0008006" key="3">
    <source>
        <dbReference type="Google" id="ProtNLM"/>
    </source>
</evidence>
<dbReference type="AlphaFoldDB" id="A0A4Y3RXR8"/>
<name>A0A4Y3RXR8_9ACTN</name>
<dbReference type="InterPro" id="IPR029058">
    <property type="entry name" value="AB_hydrolase_fold"/>
</dbReference>
<organism evidence="1 2">
    <name type="scientific">Streptomyces gardneri</name>
    <dbReference type="NCBI Taxonomy" id="66892"/>
    <lineage>
        <taxon>Bacteria</taxon>
        <taxon>Bacillati</taxon>
        <taxon>Actinomycetota</taxon>
        <taxon>Actinomycetes</taxon>
        <taxon>Kitasatosporales</taxon>
        <taxon>Streptomycetaceae</taxon>
        <taxon>Streptomyces</taxon>
    </lineage>
</organism>
<evidence type="ECO:0000313" key="1">
    <source>
        <dbReference type="EMBL" id="GEB62089.1"/>
    </source>
</evidence>
<dbReference type="Gene3D" id="3.40.50.1820">
    <property type="entry name" value="alpha/beta hydrolase"/>
    <property type="match status" value="1"/>
</dbReference>
<comment type="caution">
    <text evidence="1">The sequence shown here is derived from an EMBL/GenBank/DDBJ whole genome shotgun (WGS) entry which is preliminary data.</text>
</comment>
<dbReference type="RefSeq" id="WP_174867682.1">
    <property type="nucleotide sequence ID" value="NZ_BJMN01000078.1"/>
</dbReference>
<reference evidence="1 2" key="1">
    <citation type="submission" date="2019-06" db="EMBL/GenBank/DDBJ databases">
        <title>Whole genome shotgun sequence of Streptomyces gardneri NBRC 12865.</title>
        <authorList>
            <person name="Hosoyama A."/>
            <person name="Uohara A."/>
            <person name="Ohji S."/>
            <person name="Ichikawa N."/>
        </authorList>
    </citation>
    <scope>NUCLEOTIDE SEQUENCE [LARGE SCALE GENOMIC DNA]</scope>
    <source>
        <strain evidence="1 2">NBRC 12865</strain>
    </source>
</reference>
<accession>A0A4Y3RXR8</accession>
<dbReference type="SUPFAM" id="SSF53474">
    <property type="entry name" value="alpha/beta-Hydrolases"/>
    <property type="match status" value="1"/>
</dbReference>
<dbReference type="Proteomes" id="UP000315226">
    <property type="component" value="Unassembled WGS sequence"/>
</dbReference>
<keyword evidence="2" id="KW-1185">Reference proteome</keyword>
<gene>
    <name evidence="1" type="ORF">SGA01_76940</name>
</gene>
<sequence>MTIVAVHGIGNHLSGRSPEQAAIELAGQWRLKLQHGFSAAGLNGHLLPALHAAYYAHHTHAAERQAAVLDIPALDEREESVVIAWALALGSPTLRERQGLVTAPLRQVLSWVSQRRNIPVGTVIRLAVQLAGEVRRYLHVPQVRDAARSAVAEAIRQVRPRVVLAHSLGSVVTYEALHAHPELTVDCFVTLGSPLGLPGGIFDHLVPTPTADRGSRPAGVRYWVNLADTGDLVAVPRRLGDRFPVDQHADTPMGRIDFHTFGAYLSSPLTAAAISPFVRDPTTPDTDHLSFRKGASS</sequence>